<keyword evidence="2" id="KW-1185">Reference proteome</keyword>
<dbReference type="AlphaFoldDB" id="A0AAD5MKD7"/>
<organism evidence="1 2">
    <name type="scientific">Parelaphostrongylus tenuis</name>
    <name type="common">Meningeal worm</name>
    <dbReference type="NCBI Taxonomy" id="148309"/>
    <lineage>
        <taxon>Eukaryota</taxon>
        <taxon>Metazoa</taxon>
        <taxon>Ecdysozoa</taxon>
        <taxon>Nematoda</taxon>
        <taxon>Chromadorea</taxon>
        <taxon>Rhabditida</taxon>
        <taxon>Rhabditina</taxon>
        <taxon>Rhabditomorpha</taxon>
        <taxon>Strongyloidea</taxon>
        <taxon>Metastrongylidae</taxon>
        <taxon>Parelaphostrongylus</taxon>
    </lineage>
</organism>
<protein>
    <recommendedName>
        <fullName evidence="3">Regulator of microtubule dynamics protein 1</fullName>
    </recommendedName>
</protein>
<dbReference type="Proteomes" id="UP001196413">
    <property type="component" value="Unassembled WGS sequence"/>
</dbReference>
<sequence>METTIKQFAVVEIGGGNDIGSSESISDPAILKRSPSPTERLGWLYRAALTCYNEGCSEDIESNRLHWLRKARDYALEAHELEPTDVEVLSLLCSSTGKLAEDSSSLDKVKYGFEFQKYLDRAIALRADSYEFLHMRGRFQYQVLFQSN</sequence>
<evidence type="ECO:0000313" key="2">
    <source>
        <dbReference type="Proteomes" id="UP001196413"/>
    </source>
</evidence>
<evidence type="ECO:0008006" key="3">
    <source>
        <dbReference type="Google" id="ProtNLM"/>
    </source>
</evidence>
<evidence type="ECO:0000313" key="1">
    <source>
        <dbReference type="EMBL" id="KAJ1349336.1"/>
    </source>
</evidence>
<accession>A0AAD5MKD7</accession>
<dbReference type="EMBL" id="JAHQIW010000648">
    <property type="protein sequence ID" value="KAJ1349336.1"/>
    <property type="molecule type" value="Genomic_DNA"/>
</dbReference>
<reference evidence="1" key="1">
    <citation type="submission" date="2021-06" db="EMBL/GenBank/DDBJ databases">
        <title>Parelaphostrongylus tenuis whole genome reference sequence.</title>
        <authorList>
            <person name="Garwood T.J."/>
            <person name="Larsen P.A."/>
            <person name="Fountain-Jones N.M."/>
            <person name="Garbe J.R."/>
            <person name="Macchietto M.G."/>
            <person name="Kania S.A."/>
            <person name="Gerhold R.W."/>
            <person name="Richards J.E."/>
            <person name="Wolf T.M."/>
        </authorList>
    </citation>
    <scope>NUCLEOTIDE SEQUENCE</scope>
    <source>
        <strain evidence="1">MNPRO001-30</strain>
        <tissue evidence="1">Meninges</tissue>
    </source>
</reference>
<name>A0AAD5MKD7_PARTN</name>
<proteinExistence type="predicted"/>
<comment type="caution">
    <text evidence="1">The sequence shown here is derived from an EMBL/GenBank/DDBJ whole genome shotgun (WGS) entry which is preliminary data.</text>
</comment>
<gene>
    <name evidence="1" type="ORF">KIN20_004837</name>
</gene>